<proteinExistence type="predicted"/>
<protein>
    <submittedName>
        <fullName evidence="3">Membrane protein</fullName>
    </submittedName>
</protein>
<dbReference type="PATRIC" id="fig|265726.11.peg.588"/>
<keyword evidence="4" id="KW-1185">Reference proteome</keyword>
<dbReference type="AlphaFoldDB" id="A0A0F5VJN4"/>
<dbReference type="EMBL" id="JWYV01000001">
    <property type="protein sequence ID" value="KKD01720.1"/>
    <property type="molecule type" value="Genomic_DNA"/>
</dbReference>
<name>A0A0F5VJN4_9GAMM</name>
<keyword evidence="1" id="KW-0472">Membrane</keyword>
<feature type="transmembrane region" description="Helical" evidence="1">
    <location>
        <begin position="134"/>
        <end position="153"/>
    </location>
</feature>
<sequence length="198" mass="21483">MQELVQELSPLIEQYGYIVLALAIAIEGLGVPAPGQSLLIVASYLAASGALSLPSVLLVAGAASWFGNTAGYVLGSMLARFVERRGWTKPASLIKVHAFIDKYGVIGLILSRFLEGMKQIICLGCGLAQMPWPLFLIGNTLAVGIWLLVFGYGPAYFYEEIGQAGLFFQRHQYALWSLAVIAGLALLLKLIRKRRPKS</sequence>
<dbReference type="Proteomes" id="UP000033633">
    <property type="component" value="Unassembled WGS sequence"/>
</dbReference>
<dbReference type="RefSeq" id="WP_046219047.1">
    <property type="nucleotide sequence ID" value="NZ_JWYV01000001.1"/>
</dbReference>
<keyword evidence="1" id="KW-1133">Transmembrane helix</keyword>
<evidence type="ECO:0000313" key="4">
    <source>
        <dbReference type="Proteomes" id="UP000033633"/>
    </source>
</evidence>
<keyword evidence="1" id="KW-0812">Transmembrane</keyword>
<feature type="transmembrane region" description="Helical" evidence="1">
    <location>
        <begin position="14"/>
        <end position="31"/>
    </location>
</feature>
<dbReference type="PANTHER" id="PTHR42709:SF2">
    <property type="entry name" value="INNER MEMBRANE PROTEIN YOHD"/>
    <property type="match status" value="1"/>
</dbReference>
<comment type="caution">
    <text evidence="3">The sequence shown here is derived from an EMBL/GenBank/DDBJ whole genome shotgun (WGS) entry which is preliminary data.</text>
</comment>
<gene>
    <name evidence="3" type="ORF">KY46_02725</name>
</gene>
<dbReference type="InterPro" id="IPR032816">
    <property type="entry name" value="VTT_dom"/>
</dbReference>
<dbReference type="STRING" id="265726.KY46_02725"/>
<dbReference type="GO" id="GO:0005886">
    <property type="term" value="C:plasma membrane"/>
    <property type="evidence" value="ECO:0007669"/>
    <property type="project" value="UniProtKB-ARBA"/>
</dbReference>
<dbReference type="OrthoDB" id="948134at2"/>
<dbReference type="PANTHER" id="PTHR42709">
    <property type="entry name" value="ALKALINE PHOSPHATASE LIKE PROTEIN"/>
    <property type="match status" value="1"/>
</dbReference>
<feature type="transmembrane region" description="Helical" evidence="1">
    <location>
        <begin position="173"/>
        <end position="191"/>
    </location>
</feature>
<dbReference type="InterPro" id="IPR051311">
    <property type="entry name" value="DedA_domain"/>
</dbReference>
<accession>A0A0F5VJN4</accession>
<reference evidence="3 4" key="1">
    <citation type="submission" date="2014-12" db="EMBL/GenBank/DDBJ databases">
        <title>Mercury Reductase activity and rhizosphere competence traits in the genome of root associated Photobacterium halotolerans MELD1.</title>
        <authorList>
            <person name="Mathew D.C."/>
            <person name="Huang C.-C."/>
        </authorList>
    </citation>
    <scope>NUCLEOTIDE SEQUENCE [LARGE SCALE GENOMIC DNA]</scope>
    <source>
        <strain evidence="3 4">MELD1</strain>
    </source>
</reference>
<feature type="domain" description="VTT" evidence="2">
    <location>
        <begin position="34"/>
        <end position="152"/>
    </location>
</feature>
<evidence type="ECO:0000256" key="1">
    <source>
        <dbReference type="SAM" id="Phobius"/>
    </source>
</evidence>
<evidence type="ECO:0000313" key="3">
    <source>
        <dbReference type="EMBL" id="KKD01720.1"/>
    </source>
</evidence>
<evidence type="ECO:0000259" key="2">
    <source>
        <dbReference type="Pfam" id="PF09335"/>
    </source>
</evidence>
<dbReference type="Pfam" id="PF09335">
    <property type="entry name" value="VTT_dom"/>
    <property type="match status" value="1"/>
</dbReference>
<organism evidence="3 4">
    <name type="scientific">Photobacterium halotolerans</name>
    <dbReference type="NCBI Taxonomy" id="265726"/>
    <lineage>
        <taxon>Bacteria</taxon>
        <taxon>Pseudomonadati</taxon>
        <taxon>Pseudomonadota</taxon>
        <taxon>Gammaproteobacteria</taxon>
        <taxon>Vibrionales</taxon>
        <taxon>Vibrionaceae</taxon>
        <taxon>Photobacterium</taxon>
    </lineage>
</organism>
<feature type="transmembrane region" description="Helical" evidence="1">
    <location>
        <begin position="65"/>
        <end position="82"/>
    </location>
</feature>